<proteinExistence type="predicted"/>
<sequence length="203" mass="22769">MESISVEKQMISYISNLPQGKIFFPENFQDLGSEEAVRQALHRIEKNGVLIRLAQGIYLYPKKDDILGVLYPSLDEVARAIAKRDRARIIPTGVQALNKLGLSNQIPMKAVYLTDGAAREIQVGKSTIKFKRTTPKNLAVKGEISGLVIQALREIGKDQMTSSQRDQIYELLQKEDPATLRHDATLAPAWIRKIMLESTKPKV</sequence>
<dbReference type="AlphaFoldDB" id="A0AA49JJ65"/>
<gene>
    <name evidence="1" type="ORF">K4G66_08275</name>
</gene>
<organism evidence="1">
    <name type="scientific">Roseihalotalea indica</name>
    <dbReference type="NCBI Taxonomy" id="2867963"/>
    <lineage>
        <taxon>Bacteria</taxon>
        <taxon>Pseudomonadati</taxon>
        <taxon>Bacteroidota</taxon>
        <taxon>Cytophagia</taxon>
        <taxon>Cytophagales</taxon>
        <taxon>Catalimonadaceae</taxon>
        <taxon>Roseihalotalea</taxon>
    </lineage>
</organism>
<dbReference type="EMBL" id="CP120682">
    <property type="protein sequence ID" value="WKN38697.1"/>
    <property type="molecule type" value="Genomic_DNA"/>
</dbReference>
<evidence type="ECO:0000313" key="1">
    <source>
        <dbReference type="EMBL" id="WKN38697.1"/>
    </source>
</evidence>
<accession>A0AA49JJ65</accession>
<dbReference type="Pfam" id="PF19570">
    <property type="entry name" value="DUF6088"/>
    <property type="match status" value="1"/>
</dbReference>
<reference evidence="1" key="1">
    <citation type="journal article" date="2023" name="Comput. Struct. Biotechnol. J.">
        <title>Discovery of a novel marine Bacteroidetes with a rich repertoire of carbohydrate-active enzymes.</title>
        <authorList>
            <person name="Chen B."/>
            <person name="Liu G."/>
            <person name="Chen Q."/>
            <person name="Wang H."/>
            <person name="Liu L."/>
            <person name="Tang K."/>
        </authorList>
    </citation>
    <scope>NUCLEOTIDE SEQUENCE</scope>
    <source>
        <strain evidence="1">TK19036</strain>
    </source>
</reference>
<reference evidence="1" key="2">
    <citation type="journal article" date="2024" name="Antonie Van Leeuwenhoek">
        <title>Roseihalotalea indica gen. nov., sp. nov., a halophilic Bacteroidetes from mesopelagic Southwest Indian Ocean with higher carbohydrate metabolic potential.</title>
        <authorList>
            <person name="Chen B."/>
            <person name="Zhang M."/>
            <person name="Lin D."/>
            <person name="Ye J."/>
            <person name="Tang K."/>
        </authorList>
    </citation>
    <scope>NUCLEOTIDE SEQUENCE</scope>
    <source>
        <strain evidence="1">TK19036</strain>
    </source>
</reference>
<dbReference type="InterPro" id="IPR045738">
    <property type="entry name" value="DUF6088"/>
</dbReference>
<protein>
    <submittedName>
        <fullName evidence="1">DUF6088 family protein</fullName>
    </submittedName>
</protein>
<name>A0AA49JJ65_9BACT</name>